<gene>
    <name evidence="2" type="ORF">ACMD2_24594</name>
</gene>
<protein>
    <submittedName>
        <fullName evidence="2">RNA pseudouridine synthase 4, mitochondrial</fullName>
    </submittedName>
</protein>
<comment type="caution">
    <text evidence="2">The sequence shown here is derived from an EMBL/GenBank/DDBJ whole genome shotgun (WGS) entry which is preliminary data.</text>
</comment>
<name>A0A199V7W4_ANACO</name>
<reference evidence="2 3" key="1">
    <citation type="journal article" date="2016" name="DNA Res.">
        <title>The draft genome of MD-2 pineapple using hybrid error correction of long reads.</title>
        <authorList>
            <person name="Redwan R.M."/>
            <person name="Saidin A."/>
            <person name="Kumar S.V."/>
        </authorList>
    </citation>
    <scope>NUCLEOTIDE SEQUENCE [LARGE SCALE GENOMIC DNA]</scope>
    <source>
        <strain evidence="3">cv. MD2</strain>
        <tissue evidence="2">Leaf</tissue>
    </source>
</reference>
<keyword evidence="1" id="KW-0812">Transmembrane</keyword>
<dbReference type="Proteomes" id="UP000092600">
    <property type="component" value="Unassembled WGS sequence"/>
</dbReference>
<feature type="transmembrane region" description="Helical" evidence="1">
    <location>
        <begin position="100"/>
        <end position="121"/>
    </location>
</feature>
<dbReference type="AlphaFoldDB" id="A0A199V7W4"/>
<organism evidence="2 3">
    <name type="scientific">Ananas comosus</name>
    <name type="common">Pineapple</name>
    <name type="synonym">Ananas ananas</name>
    <dbReference type="NCBI Taxonomy" id="4615"/>
    <lineage>
        <taxon>Eukaryota</taxon>
        <taxon>Viridiplantae</taxon>
        <taxon>Streptophyta</taxon>
        <taxon>Embryophyta</taxon>
        <taxon>Tracheophyta</taxon>
        <taxon>Spermatophyta</taxon>
        <taxon>Magnoliopsida</taxon>
        <taxon>Liliopsida</taxon>
        <taxon>Poales</taxon>
        <taxon>Bromeliaceae</taxon>
        <taxon>Bromelioideae</taxon>
        <taxon>Ananas</taxon>
    </lineage>
</organism>
<evidence type="ECO:0000313" key="3">
    <source>
        <dbReference type="Proteomes" id="UP000092600"/>
    </source>
</evidence>
<dbReference type="STRING" id="4615.A0A199V7W4"/>
<proteinExistence type="predicted"/>
<evidence type="ECO:0000313" key="2">
    <source>
        <dbReference type="EMBL" id="OAY72976.1"/>
    </source>
</evidence>
<evidence type="ECO:0000256" key="1">
    <source>
        <dbReference type="SAM" id="Phobius"/>
    </source>
</evidence>
<dbReference type="EMBL" id="LSRQ01002898">
    <property type="protein sequence ID" value="OAY72976.1"/>
    <property type="molecule type" value="Genomic_DNA"/>
</dbReference>
<keyword evidence="1" id="KW-0472">Membrane</keyword>
<keyword evidence="1" id="KW-1133">Transmembrane helix</keyword>
<feature type="non-terminal residue" evidence="2">
    <location>
        <position position="1"/>
    </location>
</feature>
<accession>A0A199V7W4</accession>
<sequence>VRKNVASSTISYMDSHAEKMQSKRSIVGKFDDASGEDDMKYMRSIELYRDTTIIVLNKPPSMPVQGGIGIKYSIDALASLLLKYEYAESPRLVSLKFTGLIEIVVVFLCWLEINFALQYFIPFSGKKLLELHLMILRVLVEYFKESIWHLLLEFQDIAKV</sequence>